<dbReference type="AlphaFoldDB" id="A0A058Z5R9"/>
<dbReference type="SUPFAM" id="SSF52218">
    <property type="entry name" value="Flavoproteins"/>
    <property type="match status" value="1"/>
</dbReference>
<dbReference type="Pfam" id="PF03358">
    <property type="entry name" value="FMN_red"/>
    <property type="match status" value="1"/>
</dbReference>
<dbReference type="RefSeq" id="XP_009496194.1">
    <property type="nucleotide sequence ID" value="XM_009497919.1"/>
</dbReference>
<dbReference type="PANTHER" id="PTHR30546">
    <property type="entry name" value="FLAVODOXIN-RELATED PROTEIN WRBA-RELATED"/>
    <property type="match status" value="1"/>
</dbReference>
<dbReference type="Proteomes" id="UP000030693">
    <property type="component" value="Unassembled WGS sequence"/>
</dbReference>
<evidence type="ECO:0000256" key="1">
    <source>
        <dbReference type="ARBA" id="ARBA00006961"/>
    </source>
</evidence>
<dbReference type="GeneID" id="20528772"/>
<evidence type="ECO:0000313" key="4">
    <source>
        <dbReference type="Proteomes" id="UP000030693"/>
    </source>
</evidence>
<feature type="domain" description="NADPH-dependent FMN reductase-like" evidence="2">
    <location>
        <begin position="98"/>
        <end position="173"/>
    </location>
</feature>
<organism evidence="3">
    <name type="scientific">Fonticula alba</name>
    <name type="common">Slime mold</name>
    <dbReference type="NCBI Taxonomy" id="691883"/>
    <lineage>
        <taxon>Eukaryota</taxon>
        <taxon>Rotosphaerida</taxon>
        <taxon>Fonticulaceae</taxon>
        <taxon>Fonticula</taxon>
    </lineage>
</organism>
<name>A0A058Z5R9_FONAL</name>
<dbReference type="InterPro" id="IPR005025">
    <property type="entry name" value="FMN_Rdtase-like_dom"/>
</dbReference>
<feature type="non-terminal residue" evidence="3">
    <location>
        <position position="1"/>
    </location>
</feature>
<accession>A0A058Z5R9</accession>
<dbReference type="PANTHER" id="PTHR30546:SF23">
    <property type="entry name" value="FLAVOPROTEIN-LIKE PROTEIN YCP4-RELATED"/>
    <property type="match status" value="1"/>
</dbReference>
<proteinExistence type="inferred from homology"/>
<reference evidence="3" key="1">
    <citation type="submission" date="2013-04" db="EMBL/GenBank/DDBJ databases">
        <title>The Genome Sequence of Fonticula alba ATCC 38817.</title>
        <authorList>
            <consortium name="The Broad Institute Genomics Platform"/>
            <person name="Russ C."/>
            <person name="Cuomo C."/>
            <person name="Burger G."/>
            <person name="Gray M.W."/>
            <person name="Holland P.W.H."/>
            <person name="King N."/>
            <person name="Lang F.B.F."/>
            <person name="Roger A.J."/>
            <person name="Ruiz-Trillo I."/>
            <person name="Brown M."/>
            <person name="Walker B."/>
            <person name="Young S."/>
            <person name="Zeng Q."/>
            <person name="Gargeya S."/>
            <person name="Fitzgerald M."/>
            <person name="Haas B."/>
            <person name="Abouelleil A."/>
            <person name="Allen A.W."/>
            <person name="Alvarado L."/>
            <person name="Arachchi H.M."/>
            <person name="Berlin A.M."/>
            <person name="Chapman S.B."/>
            <person name="Gainer-Dewar J."/>
            <person name="Goldberg J."/>
            <person name="Griggs A."/>
            <person name="Gujja S."/>
            <person name="Hansen M."/>
            <person name="Howarth C."/>
            <person name="Imamovic A."/>
            <person name="Ireland A."/>
            <person name="Larimer J."/>
            <person name="McCowan C."/>
            <person name="Murphy C."/>
            <person name="Pearson M."/>
            <person name="Poon T.W."/>
            <person name="Priest M."/>
            <person name="Roberts A."/>
            <person name="Saif S."/>
            <person name="Shea T."/>
            <person name="Sisk P."/>
            <person name="Sykes S."/>
            <person name="Wortman J."/>
            <person name="Nusbaum C."/>
            <person name="Birren B."/>
        </authorList>
    </citation>
    <scope>NUCLEOTIDE SEQUENCE [LARGE SCALE GENOMIC DNA]</scope>
    <source>
        <strain evidence="3">ATCC 38817</strain>
    </source>
</reference>
<dbReference type="InterPro" id="IPR029039">
    <property type="entry name" value="Flavoprotein-like_sf"/>
</dbReference>
<protein>
    <recommendedName>
        <fullName evidence="2">NADPH-dependent FMN reductase-like domain-containing protein</fullName>
    </recommendedName>
</protein>
<dbReference type="GO" id="GO:0003955">
    <property type="term" value="F:NAD(P)H dehydrogenase (quinone) activity"/>
    <property type="evidence" value="ECO:0007669"/>
    <property type="project" value="TreeGrafter"/>
</dbReference>
<dbReference type="Gene3D" id="3.40.50.360">
    <property type="match status" value="1"/>
</dbReference>
<dbReference type="GO" id="GO:0016020">
    <property type="term" value="C:membrane"/>
    <property type="evidence" value="ECO:0007669"/>
    <property type="project" value="TreeGrafter"/>
</dbReference>
<evidence type="ECO:0000259" key="2">
    <source>
        <dbReference type="Pfam" id="PF03358"/>
    </source>
</evidence>
<dbReference type="EMBL" id="KB932206">
    <property type="protein sequence ID" value="KCV69629.1"/>
    <property type="molecule type" value="Genomic_DNA"/>
</dbReference>
<sequence>MPSPDAPITVGVLFYCRTGCTFRLVQHLCAGINAIPGVRALPALVSDSRRLKEEYLAHQDAIMAAIERDLVASGEFAYPGAEVIPWKSIPLVDLNFLSQVDALLVGGPVYAGSLAAPVHGFWDLLAHSNPRGALAGKLAAPFATVSSALDGGESACLDLFSVLSSFGMTVVTLGYLDPAMSSGSTLSTVSALVAQVGQRVDQRVFFRDLSVSWQLDEFTQRTRLSAEDARVAFKTGQLMAGTAKLSRLGASA</sequence>
<keyword evidence="4" id="KW-1185">Reference proteome</keyword>
<evidence type="ECO:0000313" key="3">
    <source>
        <dbReference type="EMBL" id="KCV69629.1"/>
    </source>
</evidence>
<gene>
    <name evidence="3" type="ORF">H696_04047</name>
</gene>
<comment type="similarity">
    <text evidence="1">Belongs to the WrbA family.</text>
</comment>